<evidence type="ECO:0000313" key="1">
    <source>
        <dbReference type="EMBL" id="AWH86311.1"/>
    </source>
</evidence>
<dbReference type="AlphaFoldDB" id="A0A2S1R195"/>
<protein>
    <submittedName>
        <fullName evidence="1">Uncharacterized protein</fullName>
    </submittedName>
</protein>
<keyword evidence="2" id="KW-1185">Reference proteome</keyword>
<sequence length="237" mass="24796">MKRIFPIAMLPIMAATIMSCSDDLPEAEPAAITAAHAEKKSLAVGGTSHSLSAIGLAHNLLLDDCLSRNMPPPSTLADIDATVAVVMQAHGLAVPGCGGSGCTALVAGIISDPMSFHKSTIAESGLSYVAAAYLTQFLQDFSLPAQGAEAQLELVRDALSDIADSPEFTAFDRDVLLTTMSIAEASVLYGKERKDKDWETSVGNIVAASRGALGQPELALRLSLMAGIMQHHNLQAH</sequence>
<dbReference type="KEGG" id="falb:HYN59_14875"/>
<reference evidence="1 2" key="1">
    <citation type="submission" date="2018-04" db="EMBL/GenBank/DDBJ databases">
        <title>Genome sequencing of Flavobacterium sp. HYN0059.</title>
        <authorList>
            <person name="Yi H."/>
            <person name="Baek C."/>
        </authorList>
    </citation>
    <scope>NUCLEOTIDE SEQUENCE [LARGE SCALE GENOMIC DNA]</scope>
    <source>
        <strain evidence="1 2">HYN0059</strain>
    </source>
</reference>
<dbReference type="PROSITE" id="PS51257">
    <property type="entry name" value="PROKAR_LIPOPROTEIN"/>
    <property type="match status" value="1"/>
</dbReference>
<dbReference type="EMBL" id="CP029186">
    <property type="protein sequence ID" value="AWH86311.1"/>
    <property type="molecule type" value="Genomic_DNA"/>
</dbReference>
<evidence type="ECO:0000313" key="2">
    <source>
        <dbReference type="Proteomes" id="UP000244929"/>
    </source>
</evidence>
<gene>
    <name evidence="1" type="ORF">HYN59_14875</name>
</gene>
<dbReference type="RefSeq" id="WP_108779034.1">
    <property type="nucleotide sequence ID" value="NZ_CP029186.1"/>
</dbReference>
<accession>A0A2S1R195</accession>
<dbReference type="OrthoDB" id="646079at2"/>
<organism evidence="1 2">
    <name type="scientific">Flavobacterium album</name>
    <dbReference type="NCBI Taxonomy" id="2175091"/>
    <lineage>
        <taxon>Bacteria</taxon>
        <taxon>Pseudomonadati</taxon>
        <taxon>Bacteroidota</taxon>
        <taxon>Flavobacteriia</taxon>
        <taxon>Flavobacteriales</taxon>
        <taxon>Flavobacteriaceae</taxon>
        <taxon>Flavobacterium</taxon>
    </lineage>
</organism>
<name>A0A2S1R195_9FLAO</name>
<dbReference type="Proteomes" id="UP000244929">
    <property type="component" value="Chromosome"/>
</dbReference>
<proteinExistence type="predicted"/>